<keyword evidence="1" id="KW-0677">Repeat</keyword>
<dbReference type="Gene3D" id="1.25.40.20">
    <property type="entry name" value="Ankyrin repeat-containing domain"/>
    <property type="match status" value="1"/>
</dbReference>
<reference evidence="4" key="1">
    <citation type="submission" date="2017-08" db="EMBL/GenBank/DDBJ databases">
        <authorList>
            <person name="Polle J.E."/>
            <person name="Barry K."/>
            <person name="Cushman J."/>
            <person name="Schmutz J."/>
            <person name="Tran D."/>
            <person name="Hathwaick L.T."/>
            <person name="Yim W.C."/>
            <person name="Jenkins J."/>
            <person name="Mckie-Krisberg Z.M."/>
            <person name="Prochnik S."/>
            <person name="Lindquist E."/>
            <person name="Dockter R.B."/>
            <person name="Adam C."/>
            <person name="Molina H."/>
            <person name="Bunkerborg J."/>
            <person name="Jin E."/>
            <person name="Buchheim M."/>
            <person name="Magnuson J."/>
        </authorList>
    </citation>
    <scope>NUCLEOTIDE SEQUENCE</scope>
    <source>
        <strain evidence="4">CCAP 19/18</strain>
    </source>
</reference>
<evidence type="ECO:0000313" key="5">
    <source>
        <dbReference type="Proteomes" id="UP000815325"/>
    </source>
</evidence>
<protein>
    <submittedName>
        <fullName evidence="4">Regulator of chromosome condensation 1/beta-lactamase-inhibitor protein II</fullName>
    </submittedName>
</protein>
<dbReference type="Gene3D" id="2.130.10.30">
    <property type="entry name" value="Regulator of chromosome condensation 1/beta-lactamase-inhibitor protein II"/>
    <property type="match status" value="2"/>
</dbReference>
<name>A0ABQ7H8S1_DUNSA</name>
<dbReference type="PANTHER" id="PTHR22872:SF2">
    <property type="entry name" value="INHIBITOR OF BRUTON TYROSINE KINASE"/>
    <property type="match status" value="1"/>
</dbReference>
<dbReference type="InterPro" id="IPR002110">
    <property type="entry name" value="Ankyrin_rpt"/>
</dbReference>
<dbReference type="Pfam" id="PF13540">
    <property type="entry name" value="RCC1_2"/>
    <property type="match status" value="1"/>
</dbReference>
<dbReference type="SUPFAM" id="SSF50985">
    <property type="entry name" value="RCC1/BLIP-II"/>
    <property type="match status" value="1"/>
</dbReference>
<dbReference type="SUPFAM" id="SSF48403">
    <property type="entry name" value="Ankyrin repeat"/>
    <property type="match status" value="1"/>
</dbReference>
<dbReference type="EMBL" id="MU069446">
    <property type="protein sequence ID" value="KAF5843258.1"/>
    <property type="molecule type" value="Genomic_DNA"/>
</dbReference>
<dbReference type="InterPro" id="IPR000408">
    <property type="entry name" value="Reg_chr_condens"/>
</dbReference>
<dbReference type="Pfam" id="PF12796">
    <property type="entry name" value="Ank_2"/>
    <property type="match status" value="1"/>
</dbReference>
<dbReference type="PANTHER" id="PTHR22872">
    <property type="entry name" value="BTK-BINDING PROTEIN-RELATED"/>
    <property type="match status" value="1"/>
</dbReference>
<dbReference type="Pfam" id="PF00415">
    <property type="entry name" value="RCC1"/>
    <property type="match status" value="3"/>
</dbReference>
<dbReference type="SMART" id="SM00248">
    <property type="entry name" value="ANK"/>
    <property type="match status" value="2"/>
</dbReference>
<dbReference type="PRINTS" id="PR00633">
    <property type="entry name" value="RCCNDNSATION"/>
</dbReference>
<dbReference type="InterPro" id="IPR051625">
    <property type="entry name" value="Signaling_Regulatory_Domain"/>
</dbReference>
<dbReference type="PROSITE" id="PS50012">
    <property type="entry name" value="RCC1_3"/>
    <property type="match status" value="3"/>
</dbReference>
<feature type="repeat" description="ANK" evidence="2">
    <location>
        <begin position="38"/>
        <end position="70"/>
    </location>
</feature>
<evidence type="ECO:0000256" key="1">
    <source>
        <dbReference type="ARBA" id="ARBA00022737"/>
    </source>
</evidence>
<feature type="repeat" description="RCC1" evidence="3">
    <location>
        <begin position="163"/>
        <end position="232"/>
    </location>
</feature>
<evidence type="ECO:0000256" key="2">
    <source>
        <dbReference type="PROSITE-ProRule" id="PRU00023"/>
    </source>
</evidence>
<dbReference type="PROSITE" id="PS50297">
    <property type="entry name" value="ANK_REP_REGION"/>
    <property type="match status" value="2"/>
</dbReference>
<feature type="repeat" description="ANK" evidence="2">
    <location>
        <begin position="72"/>
        <end position="104"/>
    </location>
</feature>
<keyword evidence="5" id="KW-1185">Reference proteome</keyword>
<feature type="repeat" description="RCC1" evidence="3">
    <location>
        <begin position="111"/>
        <end position="162"/>
    </location>
</feature>
<proteinExistence type="predicted"/>
<keyword evidence="2" id="KW-0040">ANK repeat</keyword>
<feature type="repeat" description="RCC1" evidence="3">
    <location>
        <begin position="233"/>
        <end position="286"/>
    </location>
</feature>
<organism evidence="4 5">
    <name type="scientific">Dunaliella salina</name>
    <name type="common">Green alga</name>
    <name type="synonym">Protococcus salinus</name>
    <dbReference type="NCBI Taxonomy" id="3046"/>
    <lineage>
        <taxon>Eukaryota</taxon>
        <taxon>Viridiplantae</taxon>
        <taxon>Chlorophyta</taxon>
        <taxon>core chlorophytes</taxon>
        <taxon>Chlorophyceae</taxon>
        <taxon>CS clade</taxon>
        <taxon>Chlamydomonadales</taxon>
        <taxon>Dunaliellaceae</taxon>
        <taxon>Dunaliella</taxon>
    </lineage>
</organism>
<dbReference type="Proteomes" id="UP000815325">
    <property type="component" value="Unassembled WGS sequence"/>
</dbReference>
<evidence type="ECO:0000313" key="4">
    <source>
        <dbReference type="EMBL" id="KAF5843258.1"/>
    </source>
</evidence>
<sequence length="384" mass="40857">MSSEGVLHQAVKTGSTAAVEHVLKGLTPKHAANELAQTGSTPLHTAAWMNSLPIIAQLLDAGASANIPDEESGWSALAKALYFGHLRAAMLLLQRGASLDLLDNKGRQQQHLVYAWGSGANFQLGTGSTDFANSPIRVEPLVGCEAVYVACAKYHSAAISSDGHLLTWGWGRGGRLGHPDSHIHSGETALIKPWVVSSLGKRHVSVGIAALHRIRIIAIAAANKHSAAISASGDVYTWGANSWGQLGYGTSDSSANPNPRVVDALKGKPMQAVAAAKRHTLLLSRDGEVWTFGHKRLPPLDATINFHKGHSEVMRPTAVSIAAGYAHSCCLTATGAVLAWASADPQLRVKVRVELRVKVCVELRAKVRVEQRVEGGVRRAAVRW</sequence>
<dbReference type="InterPro" id="IPR009091">
    <property type="entry name" value="RCC1/BLIP-II"/>
</dbReference>
<comment type="caution">
    <text evidence="4">The sequence shown here is derived from an EMBL/GenBank/DDBJ whole genome shotgun (WGS) entry which is preliminary data.</text>
</comment>
<accession>A0ABQ7H8S1</accession>
<evidence type="ECO:0000256" key="3">
    <source>
        <dbReference type="PROSITE-ProRule" id="PRU00235"/>
    </source>
</evidence>
<gene>
    <name evidence="4" type="ORF">DUNSADRAFT_934</name>
</gene>
<dbReference type="InterPro" id="IPR036770">
    <property type="entry name" value="Ankyrin_rpt-contain_sf"/>
</dbReference>
<dbReference type="PROSITE" id="PS50088">
    <property type="entry name" value="ANK_REPEAT"/>
    <property type="match status" value="2"/>
</dbReference>